<evidence type="ECO:0000313" key="2">
    <source>
        <dbReference type="EMBL" id="KAJ1166225.1"/>
    </source>
</evidence>
<feature type="region of interest" description="Disordered" evidence="1">
    <location>
        <begin position="29"/>
        <end position="69"/>
    </location>
</feature>
<dbReference type="EMBL" id="JANPWB010000008">
    <property type="protein sequence ID" value="KAJ1166225.1"/>
    <property type="molecule type" value="Genomic_DNA"/>
</dbReference>
<name>A0AAV7SQ09_PLEWA</name>
<sequence>MEVTTSQLADAFGEGRGLADNRSVALSEANGGIKEGAGLEKTLPPSLSGKEQLAPPQAQSSTTVASELQDPLPMVVVEESSQALRALCDRMVRIPLRLALSHGFKLFHPRLPTQAA</sequence>
<dbReference type="AlphaFoldDB" id="A0AAV7SQ09"/>
<reference evidence="2" key="1">
    <citation type="journal article" date="2022" name="bioRxiv">
        <title>Sequencing and chromosome-scale assembly of the giantPleurodeles waltlgenome.</title>
        <authorList>
            <person name="Brown T."/>
            <person name="Elewa A."/>
            <person name="Iarovenko S."/>
            <person name="Subramanian E."/>
            <person name="Araus A.J."/>
            <person name="Petzold A."/>
            <person name="Susuki M."/>
            <person name="Suzuki K.-i.T."/>
            <person name="Hayashi T."/>
            <person name="Toyoda A."/>
            <person name="Oliveira C."/>
            <person name="Osipova E."/>
            <person name="Leigh N.D."/>
            <person name="Simon A."/>
            <person name="Yun M.H."/>
        </authorList>
    </citation>
    <scope>NUCLEOTIDE SEQUENCE</scope>
    <source>
        <strain evidence="2">20211129_DDA</strain>
        <tissue evidence="2">Liver</tissue>
    </source>
</reference>
<proteinExistence type="predicted"/>
<gene>
    <name evidence="2" type="ORF">NDU88_006633</name>
</gene>
<dbReference type="Proteomes" id="UP001066276">
    <property type="component" value="Chromosome 4_2"/>
</dbReference>
<evidence type="ECO:0000256" key="1">
    <source>
        <dbReference type="SAM" id="MobiDB-lite"/>
    </source>
</evidence>
<evidence type="ECO:0000313" key="3">
    <source>
        <dbReference type="Proteomes" id="UP001066276"/>
    </source>
</evidence>
<accession>A0AAV7SQ09</accession>
<comment type="caution">
    <text evidence="2">The sequence shown here is derived from an EMBL/GenBank/DDBJ whole genome shotgun (WGS) entry which is preliminary data.</text>
</comment>
<feature type="compositionally biased region" description="Polar residues" evidence="1">
    <location>
        <begin position="57"/>
        <end position="66"/>
    </location>
</feature>
<organism evidence="2 3">
    <name type="scientific">Pleurodeles waltl</name>
    <name type="common">Iberian ribbed newt</name>
    <dbReference type="NCBI Taxonomy" id="8319"/>
    <lineage>
        <taxon>Eukaryota</taxon>
        <taxon>Metazoa</taxon>
        <taxon>Chordata</taxon>
        <taxon>Craniata</taxon>
        <taxon>Vertebrata</taxon>
        <taxon>Euteleostomi</taxon>
        <taxon>Amphibia</taxon>
        <taxon>Batrachia</taxon>
        <taxon>Caudata</taxon>
        <taxon>Salamandroidea</taxon>
        <taxon>Salamandridae</taxon>
        <taxon>Pleurodelinae</taxon>
        <taxon>Pleurodeles</taxon>
    </lineage>
</organism>
<keyword evidence="3" id="KW-1185">Reference proteome</keyword>
<protein>
    <submittedName>
        <fullName evidence="2">Uncharacterized protein</fullName>
    </submittedName>
</protein>